<dbReference type="STRING" id="1703345.A3860_15440"/>
<proteinExistence type="predicted"/>
<protein>
    <submittedName>
        <fullName evidence="3">Uncharacterized protein</fullName>
    </submittedName>
</protein>
<feature type="coiled-coil region" evidence="1">
    <location>
        <begin position="143"/>
        <end position="187"/>
    </location>
</feature>
<feature type="compositionally biased region" description="Low complexity" evidence="2">
    <location>
        <begin position="34"/>
        <end position="49"/>
    </location>
</feature>
<dbReference type="OrthoDB" id="1160770at2"/>
<dbReference type="Proteomes" id="UP000192796">
    <property type="component" value="Unassembled WGS sequence"/>
</dbReference>
<evidence type="ECO:0000313" key="4">
    <source>
        <dbReference type="Proteomes" id="UP000192796"/>
    </source>
</evidence>
<dbReference type="RefSeq" id="WP_081145824.1">
    <property type="nucleotide sequence ID" value="NZ_LVYD01000013.1"/>
</dbReference>
<evidence type="ECO:0000256" key="1">
    <source>
        <dbReference type="SAM" id="Coils"/>
    </source>
</evidence>
<comment type="caution">
    <text evidence="3">The sequence shown here is derived from an EMBL/GenBank/DDBJ whole genome shotgun (WGS) entry which is preliminary data.</text>
</comment>
<reference evidence="3 4" key="1">
    <citation type="submission" date="2016-03" db="EMBL/GenBank/DDBJ databases">
        <title>Niastella vici sp. nov., isolated from farmland soil.</title>
        <authorList>
            <person name="Chen L."/>
            <person name="Wang D."/>
            <person name="Yang S."/>
            <person name="Wang G."/>
        </authorList>
    </citation>
    <scope>NUCLEOTIDE SEQUENCE [LARGE SCALE GENOMIC DNA]</scope>
    <source>
        <strain evidence="3 4">DJ57</strain>
    </source>
</reference>
<name>A0A1V9G5R2_9BACT</name>
<gene>
    <name evidence="3" type="ORF">A3860_15440</name>
</gene>
<keyword evidence="1" id="KW-0175">Coiled coil</keyword>
<feature type="region of interest" description="Disordered" evidence="2">
    <location>
        <begin position="19"/>
        <end position="49"/>
    </location>
</feature>
<dbReference type="AlphaFoldDB" id="A0A1V9G5R2"/>
<accession>A0A1V9G5R2</accession>
<sequence length="218" mass="24499">MANLGKKILSAFVEVNDDPKKEAEKPAATKQVYTPATPQPAATFTPTTASNSYASTGNSKFAAYFEKLFEEANIPGPDYFEFSKMTEAMQAVPDEQVRYSTAFAGLSVQGLDKQKLLSTAAQYLQMLETDATNFQNTVGTALQEKVHEKKRQMEEKAQRIQQLTQEISTLQNEQLTLQSEIKENEAKIEANTGGYKYESEAMKSRINRDIEKIKRYIQ</sequence>
<keyword evidence="4" id="KW-1185">Reference proteome</keyword>
<evidence type="ECO:0000313" key="3">
    <source>
        <dbReference type="EMBL" id="OQP65981.1"/>
    </source>
</evidence>
<organism evidence="3 4">
    <name type="scientific">Niastella vici</name>
    <dbReference type="NCBI Taxonomy" id="1703345"/>
    <lineage>
        <taxon>Bacteria</taxon>
        <taxon>Pseudomonadati</taxon>
        <taxon>Bacteroidota</taxon>
        <taxon>Chitinophagia</taxon>
        <taxon>Chitinophagales</taxon>
        <taxon>Chitinophagaceae</taxon>
        <taxon>Niastella</taxon>
    </lineage>
</organism>
<dbReference type="EMBL" id="LVYD01000013">
    <property type="protein sequence ID" value="OQP65981.1"/>
    <property type="molecule type" value="Genomic_DNA"/>
</dbReference>
<evidence type="ECO:0000256" key="2">
    <source>
        <dbReference type="SAM" id="MobiDB-lite"/>
    </source>
</evidence>